<name>A0ABT7JCE1_9DEIO</name>
<organism evidence="2 3">
    <name type="scientific">Deinococcus rhizophilus</name>
    <dbReference type="NCBI Taxonomy" id="3049544"/>
    <lineage>
        <taxon>Bacteria</taxon>
        <taxon>Thermotogati</taxon>
        <taxon>Deinococcota</taxon>
        <taxon>Deinococci</taxon>
        <taxon>Deinococcales</taxon>
        <taxon>Deinococcaceae</taxon>
        <taxon>Deinococcus</taxon>
    </lineage>
</organism>
<evidence type="ECO:0000313" key="2">
    <source>
        <dbReference type="EMBL" id="MDL2342700.1"/>
    </source>
</evidence>
<dbReference type="RefSeq" id="WP_285520730.1">
    <property type="nucleotide sequence ID" value="NZ_JASNGB010000003.1"/>
</dbReference>
<reference evidence="2 3" key="1">
    <citation type="submission" date="2023-05" db="EMBL/GenBank/DDBJ databases">
        <authorList>
            <person name="Gao F."/>
        </authorList>
    </citation>
    <scope>NUCLEOTIDE SEQUENCE [LARGE SCALE GENOMIC DNA]</scope>
    <source>
        <strain evidence="2 3">MIMF12</strain>
    </source>
</reference>
<proteinExistence type="predicted"/>
<protein>
    <submittedName>
        <fullName evidence="2">Uncharacterized protein</fullName>
    </submittedName>
</protein>
<keyword evidence="3" id="KW-1185">Reference proteome</keyword>
<sequence length="88" mass="9811">MLEKLKKNGGKNREARYAWEMPEMGAKTPARDPQGHWGRVAAHLRAVNPRDRRGMKKARKMLARLCAGLSPSAEAGRMLPVCEPSSSR</sequence>
<dbReference type="EMBL" id="JASNGB010000003">
    <property type="protein sequence ID" value="MDL2342700.1"/>
    <property type="molecule type" value="Genomic_DNA"/>
</dbReference>
<feature type="region of interest" description="Disordered" evidence="1">
    <location>
        <begin position="1"/>
        <end position="37"/>
    </location>
</feature>
<gene>
    <name evidence="2" type="ORF">QOL99_00905</name>
</gene>
<comment type="caution">
    <text evidence="2">The sequence shown here is derived from an EMBL/GenBank/DDBJ whole genome shotgun (WGS) entry which is preliminary data.</text>
</comment>
<evidence type="ECO:0000313" key="3">
    <source>
        <dbReference type="Proteomes" id="UP001302059"/>
    </source>
</evidence>
<dbReference type="Proteomes" id="UP001302059">
    <property type="component" value="Unassembled WGS sequence"/>
</dbReference>
<evidence type="ECO:0000256" key="1">
    <source>
        <dbReference type="SAM" id="MobiDB-lite"/>
    </source>
</evidence>
<accession>A0ABT7JCE1</accession>
<feature type="compositionally biased region" description="Basic and acidic residues" evidence="1">
    <location>
        <begin position="1"/>
        <end position="17"/>
    </location>
</feature>